<sequence>MTWTTRPRSDNGGLAAIDEGEGPLLVLLHGVGLRAEAWGAQIDALSAAGYRVLCPDMPGHGETPFKGSIGLDGYANPIAARLTEPAVLIGHSMGALIALNIAASGHDQVRGVAALNAIYGRTPDARAAVTNRAAALDASAMNDPTVTLQRWFGDQVSKEGEACSRWLKNVDPGAYKAAYTVFAESDGPTDAQLGQIKCPALFMTGGDEPNSTPGMSQGMAQQVTNGRVKIIPNAAHMMPMTHPAEVNANLLEFVRRCLP</sequence>
<keyword evidence="1 3" id="KW-0378">Hydrolase</keyword>
<evidence type="ECO:0000313" key="4">
    <source>
        <dbReference type="Proteomes" id="UP000050786"/>
    </source>
</evidence>
<organism evidence="3 4">
    <name type="scientific">Ruegeria atlantica</name>
    <dbReference type="NCBI Taxonomy" id="81569"/>
    <lineage>
        <taxon>Bacteria</taxon>
        <taxon>Pseudomonadati</taxon>
        <taxon>Pseudomonadota</taxon>
        <taxon>Alphaproteobacteria</taxon>
        <taxon>Rhodobacterales</taxon>
        <taxon>Roseobacteraceae</taxon>
        <taxon>Ruegeria</taxon>
    </lineage>
</organism>
<dbReference type="InterPro" id="IPR050266">
    <property type="entry name" value="AB_hydrolase_sf"/>
</dbReference>
<gene>
    <name evidence="3" type="ORF">RUM4293_00165</name>
</gene>
<protein>
    <submittedName>
        <fullName evidence="3">Arylesterase</fullName>
        <ecNumber evidence="3">3.1.1.2</ecNumber>
    </submittedName>
</protein>
<dbReference type="RefSeq" id="WP_058271438.1">
    <property type="nucleotide sequence ID" value="NZ_CYPS01000008.1"/>
</dbReference>
<dbReference type="GO" id="GO:0004064">
    <property type="term" value="F:arylesterase activity"/>
    <property type="evidence" value="ECO:0007669"/>
    <property type="project" value="UniProtKB-EC"/>
</dbReference>
<evidence type="ECO:0000256" key="1">
    <source>
        <dbReference type="ARBA" id="ARBA00022801"/>
    </source>
</evidence>
<dbReference type="Gene3D" id="3.40.50.1820">
    <property type="entry name" value="alpha/beta hydrolase"/>
    <property type="match status" value="1"/>
</dbReference>
<name>A0A0P1E0E4_9RHOB</name>
<reference evidence="4" key="1">
    <citation type="submission" date="2015-09" db="EMBL/GenBank/DDBJ databases">
        <authorList>
            <person name="Rodrigo-Torres L."/>
            <person name="Arahal D.R."/>
        </authorList>
    </citation>
    <scope>NUCLEOTIDE SEQUENCE [LARGE SCALE GENOMIC DNA]</scope>
    <source>
        <strain evidence="4">CECT 4293</strain>
    </source>
</reference>
<dbReference type="EC" id="3.1.1.2" evidence="3"/>
<dbReference type="PANTHER" id="PTHR43798:SF31">
    <property type="entry name" value="AB HYDROLASE SUPERFAMILY PROTEIN YCLE"/>
    <property type="match status" value="1"/>
</dbReference>
<proteinExistence type="predicted"/>
<keyword evidence="4" id="KW-1185">Reference proteome</keyword>
<dbReference type="GO" id="GO:0016020">
    <property type="term" value="C:membrane"/>
    <property type="evidence" value="ECO:0007669"/>
    <property type="project" value="TreeGrafter"/>
</dbReference>
<evidence type="ECO:0000259" key="2">
    <source>
        <dbReference type="Pfam" id="PF12697"/>
    </source>
</evidence>
<feature type="domain" description="AB hydrolase-1" evidence="2">
    <location>
        <begin position="25"/>
        <end position="248"/>
    </location>
</feature>
<dbReference type="InterPro" id="IPR000073">
    <property type="entry name" value="AB_hydrolase_1"/>
</dbReference>
<evidence type="ECO:0000313" key="3">
    <source>
        <dbReference type="EMBL" id="CUH41297.1"/>
    </source>
</evidence>
<dbReference type="Pfam" id="PF12697">
    <property type="entry name" value="Abhydrolase_6"/>
    <property type="match status" value="1"/>
</dbReference>
<dbReference type="SUPFAM" id="SSF53474">
    <property type="entry name" value="alpha/beta-Hydrolases"/>
    <property type="match status" value="1"/>
</dbReference>
<accession>A0A0P1E0E4</accession>
<dbReference type="PANTHER" id="PTHR43798">
    <property type="entry name" value="MONOACYLGLYCEROL LIPASE"/>
    <property type="match status" value="1"/>
</dbReference>
<dbReference type="EMBL" id="CYPS01000008">
    <property type="protein sequence ID" value="CUH41297.1"/>
    <property type="molecule type" value="Genomic_DNA"/>
</dbReference>
<dbReference type="AlphaFoldDB" id="A0A0P1E0E4"/>
<dbReference type="Proteomes" id="UP000050786">
    <property type="component" value="Unassembled WGS sequence"/>
</dbReference>
<dbReference type="InterPro" id="IPR029058">
    <property type="entry name" value="AB_hydrolase_fold"/>
</dbReference>